<dbReference type="Gene3D" id="3.90.1150.10">
    <property type="entry name" value="Aspartate Aminotransferase, domain 1"/>
    <property type="match status" value="1"/>
</dbReference>
<proteinExistence type="inferred from homology"/>
<protein>
    <recommendedName>
        <fullName evidence="4">Aromatic amino acid aminotransferase</fullName>
        <shortName evidence="4">ArAT</shortName>
        <ecNumber evidence="4">2.6.1.57</ecNumber>
    </recommendedName>
</protein>
<comment type="catalytic activity">
    <reaction evidence="4">
        <text>an aromatic L-alpha-amino acid + 2-oxoglutarate = an aromatic oxo-acid + L-glutamate</text>
        <dbReference type="Rhea" id="RHEA:17533"/>
        <dbReference type="ChEBI" id="CHEBI:16810"/>
        <dbReference type="ChEBI" id="CHEBI:29985"/>
        <dbReference type="ChEBI" id="CHEBI:73309"/>
        <dbReference type="ChEBI" id="CHEBI:84824"/>
        <dbReference type="EC" id="2.6.1.57"/>
    </reaction>
</comment>
<evidence type="ECO:0000256" key="3">
    <source>
        <dbReference type="ARBA" id="ARBA00022898"/>
    </source>
</evidence>
<evidence type="ECO:0000313" key="7">
    <source>
        <dbReference type="Proteomes" id="UP001304769"/>
    </source>
</evidence>
<dbReference type="NCBIfam" id="NF002878">
    <property type="entry name" value="PRK03321.1"/>
    <property type="match status" value="1"/>
</dbReference>
<comment type="function">
    <text evidence="4">Aminotransferase that catalyzes the conversion of aromatic amino acids and 2-oxoglutarate into corresponding aromatic oxo acids and L-glutamate.</text>
</comment>
<comment type="subunit">
    <text evidence="4">Homodimer.</text>
</comment>
<dbReference type="InterPro" id="IPR015421">
    <property type="entry name" value="PyrdxlP-dep_Trfase_major"/>
</dbReference>
<dbReference type="SUPFAM" id="SSF53383">
    <property type="entry name" value="PLP-dependent transferases"/>
    <property type="match status" value="1"/>
</dbReference>
<dbReference type="EC" id="2.6.1.57" evidence="4"/>
<name>A0ABU5T8H2_9MICC</name>
<feature type="modified residue" description="N6-(pyridoxal phosphate)lysine" evidence="4">
    <location>
        <position position="252"/>
    </location>
</feature>
<evidence type="ECO:0000256" key="1">
    <source>
        <dbReference type="ARBA" id="ARBA00022576"/>
    </source>
</evidence>
<feature type="domain" description="Aminotransferase class I/classII large" evidence="5">
    <location>
        <begin position="57"/>
        <end position="368"/>
    </location>
</feature>
<dbReference type="GO" id="GO:0004400">
    <property type="term" value="F:histidinol-phosphate transaminase activity"/>
    <property type="evidence" value="ECO:0007669"/>
    <property type="project" value="UniProtKB-EC"/>
</dbReference>
<dbReference type="Gene3D" id="3.40.640.10">
    <property type="entry name" value="Type I PLP-dependent aspartate aminotransferase-like (Major domain)"/>
    <property type="match status" value="1"/>
</dbReference>
<comment type="similarity">
    <text evidence="4">Belongs to the class-II pyridoxal-phosphate-dependent aminotransferase family.</text>
</comment>
<dbReference type="InterPro" id="IPR004839">
    <property type="entry name" value="Aminotransferase_I/II_large"/>
</dbReference>
<evidence type="ECO:0000256" key="4">
    <source>
        <dbReference type="HAMAP-Rule" id="MF_01513"/>
    </source>
</evidence>
<dbReference type="InterPro" id="IPR015422">
    <property type="entry name" value="PyrdxlP-dep_Trfase_small"/>
</dbReference>
<evidence type="ECO:0000256" key="2">
    <source>
        <dbReference type="ARBA" id="ARBA00022679"/>
    </source>
</evidence>
<dbReference type="EMBL" id="JAYGGQ010000010">
    <property type="protein sequence ID" value="MEA5455817.1"/>
    <property type="molecule type" value="Genomic_DNA"/>
</dbReference>
<dbReference type="Proteomes" id="UP001304769">
    <property type="component" value="Unassembled WGS sequence"/>
</dbReference>
<dbReference type="CDD" id="cd00609">
    <property type="entry name" value="AAT_like"/>
    <property type="match status" value="1"/>
</dbReference>
<gene>
    <name evidence="4" type="primary">pat</name>
    <name evidence="6" type="ORF">SPF06_13865</name>
</gene>
<evidence type="ECO:0000259" key="5">
    <source>
        <dbReference type="Pfam" id="PF00155"/>
    </source>
</evidence>
<evidence type="ECO:0000313" key="6">
    <source>
        <dbReference type="EMBL" id="MEA5455817.1"/>
    </source>
</evidence>
<organism evidence="6 7">
    <name type="scientific">Sinomonas terricola</name>
    <dbReference type="NCBI Taxonomy" id="3110330"/>
    <lineage>
        <taxon>Bacteria</taxon>
        <taxon>Bacillati</taxon>
        <taxon>Actinomycetota</taxon>
        <taxon>Actinomycetes</taxon>
        <taxon>Micrococcales</taxon>
        <taxon>Micrococcaceae</taxon>
        <taxon>Sinomonas</taxon>
    </lineage>
</organism>
<dbReference type="RefSeq" id="WP_323279699.1">
    <property type="nucleotide sequence ID" value="NZ_JAYGGQ010000010.1"/>
</dbReference>
<comment type="caution">
    <text evidence="6">The sequence shown here is derived from an EMBL/GenBank/DDBJ whole genome shotgun (WGS) entry which is preliminary data.</text>
</comment>
<accession>A0ABU5T8H2</accession>
<dbReference type="PANTHER" id="PTHR43643">
    <property type="entry name" value="HISTIDINOL-PHOSPHATE AMINOTRANSFERASE 2"/>
    <property type="match status" value="1"/>
</dbReference>
<dbReference type="PANTHER" id="PTHR43643:SF3">
    <property type="entry name" value="HISTIDINOL-PHOSPHATE AMINOTRANSFERASE"/>
    <property type="match status" value="1"/>
</dbReference>
<comment type="cofactor">
    <cofactor evidence="4">
        <name>pyridoxal 5'-phosphate</name>
        <dbReference type="ChEBI" id="CHEBI:597326"/>
    </cofactor>
</comment>
<keyword evidence="1 4" id="KW-0032">Aminotransferase</keyword>
<reference evidence="6 7" key="1">
    <citation type="submission" date="2023-12" db="EMBL/GenBank/DDBJ databases">
        <title>Sinomonas terricola sp. nov, isolated from litchi orchard soil in Guangdong, PR China.</title>
        <authorList>
            <person name="Jiaxin W."/>
            <person name="Yang Z."/>
            <person name="Honghui Z."/>
        </authorList>
    </citation>
    <scope>NUCLEOTIDE SEQUENCE [LARGE SCALE GENOMIC DNA]</scope>
    <source>
        <strain evidence="6 7">JGH33</strain>
    </source>
</reference>
<dbReference type="InterPro" id="IPR050106">
    <property type="entry name" value="HistidinolP_aminotransfase"/>
</dbReference>
<dbReference type="InterPro" id="IPR024892">
    <property type="entry name" value="ArAT"/>
</dbReference>
<dbReference type="Pfam" id="PF00155">
    <property type="entry name" value="Aminotran_1_2"/>
    <property type="match status" value="1"/>
</dbReference>
<keyword evidence="2 4" id="KW-0808">Transferase</keyword>
<sequence>MTTALNGGDAKDVAVAFAGSAHETTESAAIDPRPVIGRLPKYAAGKPPAQVPGLESFKLSSNENPLPPIPAVLEAIAAHSAVNRYPDPVASTLRARLSDLLGVPAEDIVTGGGSLGALNQLLAAFAGQQDDGTQDEVVYAWRSFEAYPISVGLSGAKGVQIPVLADGRHDLDAMAAAVGERTRVVLLCTPNNPTGPALRREETERFIESVPRDVVIVVDEAYHEFVRDDEAVDGIALYRKYPNVVVLRTFSKAHGLAGLRVGYSISRPEITESLRVAAVPFAVSTIAEHAAIASIDHLDEVVGRVQTLVDERERVVAGLRELGWAVPDAQGNFVWLNLGDATQEFAALAAEHALSVRAFGNEGVRVSIGESGGNSRFLELCRTFTKAPIAY</sequence>
<dbReference type="InterPro" id="IPR015424">
    <property type="entry name" value="PyrdxlP-dep_Trfase"/>
</dbReference>
<keyword evidence="7" id="KW-1185">Reference proteome</keyword>
<dbReference type="HAMAP" id="MF_01513">
    <property type="entry name" value="Phe_aminotrans_2"/>
    <property type="match status" value="1"/>
</dbReference>
<keyword evidence="3 4" id="KW-0663">Pyridoxal phosphate</keyword>